<sequence>MICVLSGGTGGAKFVDGLRLVMPADELTIIVNTGDDLMWWGLYVSPDIDSITYVLSGMLSRERGWGVKGDTFLCLQAMGQLGEPTWFHAGDRDLAVHLLRSRLMAEGKTLSEATATICQKLSVKARILPMTNSRVETRVDTPAGELSFEEYFVQRWYQDPVKSVRFAGASDAEAAPGVIDAITSADAVLIAPSNPVTSIGPILAVPGIRDALLRARGKIAAVSPIVGSTAVAGPAGILMTAQGLPCSIAGVAQAYEDFLDVLISDSRDARAADDLRQKGLRVECTQTIMRSPEDKASLAREVLASVSGLRDEPAGTAFRRLDQS</sequence>
<dbReference type="Proteomes" id="UP000238701">
    <property type="component" value="Unassembled WGS sequence"/>
</dbReference>
<dbReference type="PANTHER" id="PTHR43007:SF1">
    <property type="entry name" value="2-PHOSPHO-L-LACTATE TRANSFERASE"/>
    <property type="match status" value="1"/>
</dbReference>
<dbReference type="InterPro" id="IPR002882">
    <property type="entry name" value="CofD"/>
</dbReference>
<dbReference type="Gene3D" id="1.10.8.240">
    <property type="entry name" value="CofD-like domain"/>
    <property type="match status" value="1"/>
</dbReference>
<proteinExistence type="inferred from homology"/>
<dbReference type="InterPro" id="IPR038136">
    <property type="entry name" value="CofD-like_dom_sf"/>
</dbReference>
<keyword evidence="1 3" id="KW-0808">Transferase</keyword>
<reference evidence="4" key="1">
    <citation type="submission" date="2018-02" db="EMBL/GenBank/DDBJ databases">
        <authorList>
            <person name="Hausmann B."/>
        </authorList>
    </citation>
    <scope>NUCLEOTIDE SEQUENCE [LARGE SCALE GENOMIC DNA]</scope>
    <source>
        <strain evidence="4">Peat soil MAG SbA1</strain>
    </source>
</reference>
<accession>A0A2U3LAE1</accession>
<dbReference type="EC" id="2.7.8.28" evidence="3"/>
<gene>
    <name evidence="3" type="primary">cofD</name>
    <name evidence="3" type="ORF">SBA1_90007</name>
</gene>
<dbReference type="NCBIfam" id="TIGR01819">
    <property type="entry name" value="F420_cofD"/>
    <property type="match status" value="1"/>
</dbReference>
<dbReference type="PANTHER" id="PTHR43007">
    <property type="entry name" value="2-PHOSPHO-L-LACTATE TRANSFERASE"/>
    <property type="match status" value="1"/>
</dbReference>
<dbReference type="AlphaFoldDB" id="A0A2U3LAE1"/>
<dbReference type="SUPFAM" id="SSF142338">
    <property type="entry name" value="CofD-like"/>
    <property type="match status" value="1"/>
</dbReference>
<dbReference type="InterPro" id="IPR010115">
    <property type="entry name" value="FbiA/CofD"/>
</dbReference>
<evidence type="ECO:0000313" key="4">
    <source>
        <dbReference type="Proteomes" id="UP000238701"/>
    </source>
</evidence>
<dbReference type="OrthoDB" id="7466225at2"/>
<organism evidence="3 4">
    <name type="scientific">Candidatus Sulfotelmatobacter kueseliae</name>
    <dbReference type="NCBI Taxonomy" id="2042962"/>
    <lineage>
        <taxon>Bacteria</taxon>
        <taxon>Pseudomonadati</taxon>
        <taxon>Acidobacteriota</taxon>
        <taxon>Terriglobia</taxon>
        <taxon>Terriglobales</taxon>
        <taxon>Candidatus Korobacteraceae</taxon>
        <taxon>Candidatus Sulfotelmatobacter</taxon>
    </lineage>
</organism>
<protein>
    <submittedName>
        <fullName evidence="3">2-phospho-L-lactate transferase</fullName>
        <ecNumber evidence="3">2.7.8.28</ecNumber>
    </submittedName>
</protein>
<dbReference type="GO" id="GO:0000287">
    <property type="term" value="F:magnesium ion binding"/>
    <property type="evidence" value="ECO:0007669"/>
    <property type="project" value="InterPro"/>
</dbReference>
<dbReference type="CDD" id="cd07186">
    <property type="entry name" value="CofD_like"/>
    <property type="match status" value="1"/>
</dbReference>
<keyword evidence="2" id="KW-0460">Magnesium</keyword>
<evidence type="ECO:0000256" key="1">
    <source>
        <dbReference type="ARBA" id="ARBA00022679"/>
    </source>
</evidence>
<name>A0A2U3LAE1_9BACT</name>
<dbReference type="Gene3D" id="3.40.50.10680">
    <property type="entry name" value="CofD-like domains"/>
    <property type="match status" value="1"/>
</dbReference>
<dbReference type="EMBL" id="OMOD01000188">
    <property type="protein sequence ID" value="SPF48871.1"/>
    <property type="molecule type" value="Genomic_DNA"/>
</dbReference>
<evidence type="ECO:0000256" key="2">
    <source>
        <dbReference type="ARBA" id="ARBA00022842"/>
    </source>
</evidence>
<evidence type="ECO:0000313" key="3">
    <source>
        <dbReference type="EMBL" id="SPF48871.1"/>
    </source>
</evidence>
<dbReference type="HAMAP" id="MF_01257">
    <property type="entry name" value="CofD"/>
    <property type="match status" value="1"/>
</dbReference>
<dbReference type="Pfam" id="PF01933">
    <property type="entry name" value="CofD"/>
    <property type="match status" value="1"/>
</dbReference>
<dbReference type="GO" id="GO:0043743">
    <property type="term" value="F:LPPG:FO 2-phospho-L-lactate transferase activity"/>
    <property type="evidence" value="ECO:0007669"/>
    <property type="project" value="UniProtKB-EC"/>
</dbReference>